<protein>
    <submittedName>
        <fullName evidence="1">Uncharacterized protein</fullName>
    </submittedName>
</protein>
<name>A0A8H7XU68_PSICU</name>
<organism evidence="1">
    <name type="scientific">Psilocybe cubensis</name>
    <name type="common">Psychedelic mushroom</name>
    <name type="synonym">Stropharia cubensis</name>
    <dbReference type="NCBI Taxonomy" id="181762"/>
    <lineage>
        <taxon>Eukaryota</taxon>
        <taxon>Fungi</taxon>
        <taxon>Dikarya</taxon>
        <taxon>Basidiomycota</taxon>
        <taxon>Agaricomycotina</taxon>
        <taxon>Agaricomycetes</taxon>
        <taxon>Agaricomycetidae</taxon>
        <taxon>Agaricales</taxon>
        <taxon>Agaricineae</taxon>
        <taxon>Strophariaceae</taxon>
        <taxon>Psilocybe</taxon>
    </lineage>
</organism>
<sequence>MNEAHCTTELHSLAPSHRPNGLHLKNSASILAVLNAYTHTPYRYHSRCNFSPIPALNAVAAATIAVLKVQAEVTAWNKADCKGEPGADVSCDHTGSQCWGFSYRQSVNLTSGTGDHCIKTFADAGCKTPSAPVGEYLAFTPSCVNILNSPKSFRCFSGVTSCDGLSV</sequence>
<dbReference type="AlphaFoldDB" id="A0A8H7XU68"/>
<gene>
    <name evidence="1" type="ORF">JR316_008119</name>
</gene>
<reference evidence="1" key="1">
    <citation type="submission" date="2021-02" db="EMBL/GenBank/DDBJ databases">
        <title>Psilocybe cubensis genome.</title>
        <authorList>
            <person name="Mckernan K.J."/>
            <person name="Crawford S."/>
            <person name="Trippe A."/>
            <person name="Kane L.T."/>
            <person name="Mclaughlin S."/>
        </authorList>
    </citation>
    <scope>NUCLEOTIDE SEQUENCE [LARGE SCALE GENOMIC DNA]</scope>
    <source>
        <strain evidence="1">MGC-MH-2018</strain>
    </source>
</reference>
<evidence type="ECO:0000313" key="1">
    <source>
        <dbReference type="EMBL" id="KAG5166051.1"/>
    </source>
</evidence>
<comment type="caution">
    <text evidence="1">The sequence shown here is derived from an EMBL/GenBank/DDBJ whole genome shotgun (WGS) entry which is preliminary data.</text>
</comment>
<accession>A0A8H7XU68</accession>
<proteinExistence type="predicted"/>
<dbReference type="EMBL" id="JAFIQS010000008">
    <property type="protein sequence ID" value="KAG5166051.1"/>
    <property type="molecule type" value="Genomic_DNA"/>
</dbReference>